<dbReference type="InterPro" id="IPR001633">
    <property type="entry name" value="EAL_dom"/>
</dbReference>
<dbReference type="SUPFAM" id="SSF141868">
    <property type="entry name" value="EAL domain-like"/>
    <property type="match status" value="1"/>
</dbReference>
<dbReference type="InterPro" id="IPR035919">
    <property type="entry name" value="EAL_sf"/>
</dbReference>
<dbReference type="Gene3D" id="3.20.20.450">
    <property type="entry name" value="EAL domain"/>
    <property type="match status" value="1"/>
</dbReference>
<dbReference type="PROSITE" id="PS50883">
    <property type="entry name" value="EAL"/>
    <property type="match status" value="1"/>
</dbReference>
<dbReference type="GO" id="GO:0071111">
    <property type="term" value="F:cyclic-guanylate-specific phosphodiesterase activity"/>
    <property type="evidence" value="ECO:0007669"/>
    <property type="project" value="InterPro"/>
</dbReference>
<dbReference type="RefSeq" id="WP_208499924.1">
    <property type="nucleotide sequence ID" value="NZ_JAGFOA010000001.1"/>
</dbReference>
<feature type="domain" description="EAL" evidence="1">
    <location>
        <begin position="1"/>
        <end position="224"/>
    </location>
</feature>
<evidence type="ECO:0000313" key="3">
    <source>
        <dbReference type="Proteomes" id="UP000680132"/>
    </source>
</evidence>
<comment type="caution">
    <text evidence="2">The sequence shown here is derived from an EMBL/GenBank/DDBJ whole genome shotgun (WGS) entry which is preliminary data.</text>
</comment>
<dbReference type="Pfam" id="PF00563">
    <property type="entry name" value="EAL"/>
    <property type="match status" value="1"/>
</dbReference>
<dbReference type="InterPro" id="IPR050706">
    <property type="entry name" value="Cyclic-di-GMP_PDE-like"/>
</dbReference>
<sequence>MQDAAIARRVIPPHEIHFQCMVHLESETIIGYEALARFADGRSPQDHLTEAVHADQLVELELALLRSAVIAAEAIPPEYAVTLNASAETIDSPVLETLLPTGRLWGIELAETSRPESDDRLRRRTHDLGVLLLIDDAGSANATTEWVNVLHPDIVKMDRRLIQTACYDAAAHRELDLFLETARAIGATTVAEGVETEEHVQLARTAGIDYAQGWHFGRPAPYAA</sequence>
<dbReference type="PANTHER" id="PTHR33121">
    <property type="entry name" value="CYCLIC DI-GMP PHOSPHODIESTERASE PDEF"/>
    <property type="match status" value="1"/>
</dbReference>
<gene>
    <name evidence="2" type="ORF">J5V96_01720</name>
</gene>
<proteinExistence type="predicted"/>
<keyword evidence="3" id="KW-1185">Reference proteome</keyword>
<dbReference type="CDD" id="cd01948">
    <property type="entry name" value="EAL"/>
    <property type="match status" value="1"/>
</dbReference>
<organism evidence="2 3">
    <name type="scientific">Microbacterium stercoris</name>
    <dbReference type="NCBI Taxonomy" id="2820289"/>
    <lineage>
        <taxon>Bacteria</taxon>
        <taxon>Bacillati</taxon>
        <taxon>Actinomycetota</taxon>
        <taxon>Actinomycetes</taxon>
        <taxon>Micrococcales</taxon>
        <taxon>Microbacteriaceae</taxon>
        <taxon>Microbacterium</taxon>
    </lineage>
</organism>
<evidence type="ECO:0000313" key="2">
    <source>
        <dbReference type="EMBL" id="MBO3662224.1"/>
    </source>
</evidence>
<evidence type="ECO:0000259" key="1">
    <source>
        <dbReference type="PROSITE" id="PS50883"/>
    </source>
</evidence>
<dbReference type="EMBL" id="JAGFOA010000001">
    <property type="protein sequence ID" value="MBO3662224.1"/>
    <property type="molecule type" value="Genomic_DNA"/>
</dbReference>
<dbReference type="SMART" id="SM00052">
    <property type="entry name" value="EAL"/>
    <property type="match status" value="1"/>
</dbReference>
<name>A0A939QFY4_9MICO</name>
<accession>A0A939QFY4</accession>
<dbReference type="PANTHER" id="PTHR33121:SF70">
    <property type="entry name" value="SIGNALING PROTEIN YKOW"/>
    <property type="match status" value="1"/>
</dbReference>
<reference evidence="2" key="1">
    <citation type="submission" date="2021-03" db="EMBL/GenBank/DDBJ databases">
        <title>Microbacterium sp. nov., a novel actinobacterium isolated from cow dung.</title>
        <authorList>
            <person name="Zhang L."/>
        </authorList>
    </citation>
    <scope>NUCLEOTIDE SEQUENCE</scope>
    <source>
        <strain evidence="2">NEAU-LLB</strain>
    </source>
</reference>
<dbReference type="Proteomes" id="UP000680132">
    <property type="component" value="Unassembled WGS sequence"/>
</dbReference>
<protein>
    <submittedName>
        <fullName evidence="2">EAL domain-containing protein</fullName>
    </submittedName>
</protein>
<dbReference type="AlphaFoldDB" id="A0A939QFY4"/>